<gene>
    <name evidence="1" type="ORF">METZ01_LOCUS403164</name>
</gene>
<evidence type="ECO:0000313" key="1">
    <source>
        <dbReference type="EMBL" id="SVD50310.1"/>
    </source>
</evidence>
<proteinExistence type="predicted"/>
<reference evidence="1" key="1">
    <citation type="submission" date="2018-05" db="EMBL/GenBank/DDBJ databases">
        <authorList>
            <person name="Lanie J.A."/>
            <person name="Ng W.-L."/>
            <person name="Kazmierczak K.M."/>
            <person name="Andrzejewski T.M."/>
            <person name="Davidsen T.M."/>
            <person name="Wayne K.J."/>
            <person name="Tettelin H."/>
            <person name="Glass J.I."/>
            <person name="Rusch D."/>
            <person name="Podicherti R."/>
            <person name="Tsui H.-C.T."/>
            <person name="Winkler M.E."/>
        </authorList>
    </citation>
    <scope>NUCLEOTIDE SEQUENCE</scope>
</reference>
<organism evidence="1">
    <name type="scientific">marine metagenome</name>
    <dbReference type="NCBI Taxonomy" id="408172"/>
    <lineage>
        <taxon>unclassified sequences</taxon>
        <taxon>metagenomes</taxon>
        <taxon>ecological metagenomes</taxon>
    </lineage>
</organism>
<name>A0A382VV94_9ZZZZ</name>
<dbReference type="AlphaFoldDB" id="A0A382VV94"/>
<protein>
    <submittedName>
        <fullName evidence="1">Uncharacterized protein</fullName>
    </submittedName>
</protein>
<accession>A0A382VV94</accession>
<dbReference type="EMBL" id="UINC01154818">
    <property type="protein sequence ID" value="SVD50310.1"/>
    <property type="molecule type" value="Genomic_DNA"/>
</dbReference>
<sequence>MPRPKSGHFCHLVLPLVTPPDHLYPTEIWSQCFGDPDTAILVLTVFHQRHSQAETELESIFSYRYLIPVTKRQPEDLVIKNQLYSIRKLHRSCSPSMIPICRRSTIRQQR</sequence>